<evidence type="ECO:0000256" key="3">
    <source>
        <dbReference type="ARBA" id="ARBA00023236"/>
    </source>
</evidence>
<dbReference type="GO" id="GO:0000731">
    <property type="term" value="P:DNA synthesis involved in DNA repair"/>
    <property type="evidence" value="ECO:0007669"/>
    <property type="project" value="TreeGrafter"/>
</dbReference>
<keyword evidence="1" id="KW-0227">DNA damage</keyword>
<dbReference type="Proteomes" id="UP000539146">
    <property type="component" value="Unassembled WGS sequence"/>
</dbReference>
<dbReference type="AlphaFoldDB" id="A0A850DSM4"/>
<keyword evidence="2" id="KW-0234">DNA repair</keyword>
<dbReference type="GO" id="GO:0006302">
    <property type="term" value="P:double-strand break repair"/>
    <property type="evidence" value="ECO:0007669"/>
    <property type="project" value="InterPro"/>
</dbReference>
<dbReference type="SUPFAM" id="SSF52540">
    <property type="entry name" value="P-loop containing nucleoside triphosphate hydrolases"/>
    <property type="match status" value="1"/>
</dbReference>
<evidence type="ECO:0000256" key="1">
    <source>
        <dbReference type="ARBA" id="ARBA00022763"/>
    </source>
</evidence>
<dbReference type="Gene3D" id="3.40.50.300">
    <property type="entry name" value="P-loop containing nucleotide triphosphate hydrolases"/>
    <property type="match status" value="1"/>
</dbReference>
<name>A0A850DSM4_9MICO</name>
<dbReference type="EMBL" id="JABMCG010000095">
    <property type="protein sequence ID" value="NUU27941.1"/>
    <property type="molecule type" value="Genomic_DNA"/>
</dbReference>
<gene>
    <name evidence="4" type="ORF">HP467_07425</name>
</gene>
<accession>A0A850DSM4</accession>
<dbReference type="InterPro" id="IPR027417">
    <property type="entry name" value="P-loop_NTPase"/>
</dbReference>
<evidence type="ECO:0000313" key="4">
    <source>
        <dbReference type="EMBL" id="NUU27941.1"/>
    </source>
</evidence>
<sequence length="426" mass="45570">MTTTTPAPLRIIGLNVENYKRLTAVEIRPDGDVVLIGGRNAQGKTSVLDAIYAVLKGGAAARETVQPIRDGQDTAIARLDIGDEHGNTVYVATRRWTKDDAGTLTVESADHARFSSPQKLLDGMLGAITLDPLAFTRMDAKAQLRTLIDALGDSLGFDPAQLDKERKGVYDRRTEVGREVKRLEGQLASYPAADPTVPAEEVSAAELVAKVDAVSRQNRAIDAAIETARQARADQQRAADALAAAQNALTAATARASETVAAARALGEREDAQGYLDQLGEIDHINEQVRQQRDRAAVAAELSDRKQEQAQHTLKLEEIDRQKADGIAAAKLPVPGLGFDADGVTLNGIPFSQASTAEQVRVSTALAMAGDPTIRVMRIDGGESLDSESLAIVEQLAAEKSYQVWISRVDESRSVGFTIEDGTVVA</sequence>
<proteinExistence type="predicted"/>
<reference evidence="4 5" key="1">
    <citation type="submission" date="2020-05" db="EMBL/GenBank/DDBJ databases">
        <title>Genome Sequencing of Type Strains.</title>
        <authorList>
            <person name="Lemaire J.F."/>
            <person name="Inderbitzin P."/>
            <person name="Gregorio O.A."/>
            <person name="Collins S.B."/>
            <person name="Wespe N."/>
            <person name="Knight-Connoni V."/>
        </authorList>
    </citation>
    <scope>NUCLEOTIDE SEQUENCE [LARGE SCALE GENOMIC DNA]</scope>
    <source>
        <strain evidence="4 5">DSM 20512</strain>
    </source>
</reference>
<organism evidence="4 5">
    <name type="scientific">Curtobacterium citreum</name>
    <dbReference type="NCBI Taxonomy" id="2036"/>
    <lineage>
        <taxon>Bacteria</taxon>
        <taxon>Bacillati</taxon>
        <taxon>Actinomycetota</taxon>
        <taxon>Actinomycetes</taxon>
        <taxon>Micrococcales</taxon>
        <taxon>Microbacteriaceae</taxon>
        <taxon>Curtobacterium</taxon>
    </lineage>
</organism>
<evidence type="ECO:0000313" key="5">
    <source>
        <dbReference type="Proteomes" id="UP000539146"/>
    </source>
</evidence>
<dbReference type="GO" id="GO:0009432">
    <property type="term" value="P:SOS response"/>
    <property type="evidence" value="ECO:0007669"/>
    <property type="project" value="UniProtKB-KW"/>
</dbReference>
<evidence type="ECO:0000256" key="2">
    <source>
        <dbReference type="ARBA" id="ARBA00023204"/>
    </source>
</evidence>
<dbReference type="PANTHER" id="PTHR32182:SF0">
    <property type="entry name" value="DNA REPLICATION AND REPAIR PROTEIN RECF"/>
    <property type="match status" value="1"/>
</dbReference>
<dbReference type="GO" id="GO:0016887">
    <property type="term" value="F:ATP hydrolysis activity"/>
    <property type="evidence" value="ECO:0007669"/>
    <property type="project" value="InterPro"/>
</dbReference>
<dbReference type="PANTHER" id="PTHR32182">
    <property type="entry name" value="DNA REPLICATION AND REPAIR PROTEIN RECF"/>
    <property type="match status" value="1"/>
</dbReference>
<protein>
    <submittedName>
        <fullName evidence="4">AAA family ATPase</fullName>
    </submittedName>
</protein>
<comment type="caution">
    <text evidence="4">The sequence shown here is derived from an EMBL/GenBank/DDBJ whole genome shotgun (WGS) entry which is preliminary data.</text>
</comment>
<dbReference type="RefSeq" id="WP_175325772.1">
    <property type="nucleotide sequence ID" value="NZ_BAAAWP010000001.1"/>
</dbReference>
<keyword evidence="3" id="KW-0742">SOS response</keyword>